<organism evidence="1 2">
    <name type="scientific">Euroglyphus maynei</name>
    <name type="common">Mayne's house dust mite</name>
    <dbReference type="NCBI Taxonomy" id="6958"/>
    <lineage>
        <taxon>Eukaryota</taxon>
        <taxon>Metazoa</taxon>
        <taxon>Ecdysozoa</taxon>
        <taxon>Arthropoda</taxon>
        <taxon>Chelicerata</taxon>
        <taxon>Arachnida</taxon>
        <taxon>Acari</taxon>
        <taxon>Acariformes</taxon>
        <taxon>Sarcoptiformes</taxon>
        <taxon>Astigmata</taxon>
        <taxon>Psoroptidia</taxon>
        <taxon>Analgoidea</taxon>
        <taxon>Pyroglyphidae</taxon>
        <taxon>Pyroglyphinae</taxon>
        <taxon>Euroglyphus</taxon>
    </lineage>
</organism>
<keyword evidence="2" id="KW-1185">Reference proteome</keyword>
<dbReference type="Proteomes" id="UP000194236">
    <property type="component" value="Unassembled WGS sequence"/>
</dbReference>
<proteinExistence type="predicted"/>
<gene>
    <name evidence="1" type="ORF">BLA29_000134</name>
</gene>
<accession>A0A1Y3ATG8</accession>
<protein>
    <submittedName>
        <fullName evidence="1">Uncharacterized protein</fullName>
    </submittedName>
</protein>
<sequence>MQFIYAYQTEKQQSHYDDCQNNVWLLLFMSQTLSNFVCLLHHYGDSVKWIFKVKKKINNWASLFLSSSGLIVKNIDRIDTIIHPLMY</sequence>
<evidence type="ECO:0000313" key="2">
    <source>
        <dbReference type="Proteomes" id="UP000194236"/>
    </source>
</evidence>
<reference evidence="1 2" key="1">
    <citation type="submission" date="2017-03" db="EMBL/GenBank/DDBJ databases">
        <title>Genome Survey of Euroglyphus maynei.</title>
        <authorList>
            <person name="Arlian L.G."/>
            <person name="Morgan M.S."/>
            <person name="Rider S.D."/>
        </authorList>
    </citation>
    <scope>NUCLEOTIDE SEQUENCE [LARGE SCALE GENOMIC DNA]</scope>
    <source>
        <strain evidence="1">Arlian Lab</strain>
        <tissue evidence="1">Whole body</tissue>
    </source>
</reference>
<dbReference type="EMBL" id="MUJZ01061830">
    <property type="protein sequence ID" value="OTF71277.1"/>
    <property type="molecule type" value="Genomic_DNA"/>
</dbReference>
<evidence type="ECO:0000313" key="1">
    <source>
        <dbReference type="EMBL" id="OTF71277.1"/>
    </source>
</evidence>
<dbReference type="AlphaFoldDB" id="A0A1Y3ATG8"/>
<name>A0A1Y3ATG8_EURMA</name>
<comment type="caution">
    <text evidence="1">The sequence shown here is derived from an EMBL/GenBank/DDBJ whole genome shotgun (WGS) entry which is preliminary data.</text>
</comment>